<feature type="chain" id="PRO_5044801527" evidence="2">
    <location>
        <begin position="22"/>
        <end position="177"/>
    </location>
</feature>
<comment type="caution">
    <text evidence="3">The sequence shown here is derived from an EMBL/GenBank/DDBJ whole genome shotgun (WGS) entry which is preliminary data.</text>
</comment>
<dbReference type="PANTHER" id="PTHR37702">
    <property type="entry name" value="PROLINE-RICH FAMILY PROTEIN"/>
    <property type="match status" value="1"/>
</dbReference>
<feature type="region of interest" description="Disordered" evidence="1">
    <location>
        <begin position="81"/>
        <end position="125"/>
    </location>
</feature>
<keyword evidence="2" id="KW-0732">Signal</keyword>
<organism evidence="3 4">
    <name type="scientific">Cinchona calisaya</name>
    <dbReference type="NCBI Taxonomy" id="153742"/>
    <lineage>
        <taxon>Eukaryota</taxon>
        <taxon>Viridiplantae</taxon>
        <taxon>Streptophyta</taxon>
        <taxon>Embryophyta</taxon>
        <taxon>Tracheophyta</taxon>
        <taxon>Spermatophyta</taxon>
        <taxon>Magnoliopsida</taxon>
        <taxon>eudicotyledons</taxon>
        <taxon>Gunneridae</taxon>
        <taxon>Pentapetalae</taxon>
        <taxon>asterids</taxon>
        <taxon>lamiids</taxon>
        <taxon>Gentianales</taxon>
        <taxon>Rubiaceae</taxon>
        <taxon>Cinchonoideae</taxon>
        <taxon>Cinchoneae</taxon>
        <taxon>Cinchona</taxon>
    </lineage>
</organism>
<evidence type="ECO:0000313" key="4">
    <source>
        <dbReference type="Proteomes" id="UP001630127"/>
    </source>
</evidence>
<name>A0ABD2ZH01_9GENT</name>
<dbReference type="PANTHER" id="PTHR37702:SF17">
    <property type="entry name" value="TRANSMEMBRANE PROTEIN"/>
    <property type="match status" value="1"/>
</dbReference>
<dbReference type="AlphaFoldDB" id="A0ABD2ZH01"/>
<reference evidence="3 4" key="1">
    <citation type="submission" date="2024-11" db="EMBL/GenBank/DDBJ databases">
        <title>A near-complete genome assembly of Cinchona calisaya.</title>
        <authorList>
            <person name="Lian D.C."/>
            <person name="Zhao X.W."/>
            <person name="Wei L."/>
        </authorList>
    </citation>
    <scope>NUCLEOTIDE SEQUENCE [LARGE SCALE GENOMIC DNA]</scope>
    <source>
        <tissue evidence="3">Nenye</tissue>
    </source>
</reference>
<evidence type="ECO:0000256" key="1">
    <source>
        <dbReference type="SAM" id="MobiDB-lite"/>
    </source>
</evidence>
<evidence type="ECO:0000313" key="3">
    <source>
        <dbReference type="EMBL" id="KAL3517397.1"/>
    </source>
</evidence>
<gene>
    <name evidence="3" type="ORF">ACH5RR_019986</name>
</gene>
<accession>A0ABD2ZH01</accession>
<evidence type="ECO:0000256" key="2">
    <source>
        <dbReference type="SAM" id="SignalP"/>
    </source>
</evidence>
<sequence length="177" mass="18732">MRSQSLLFSVVLIFMNIIMHGKDCEAMSTITAMAKDQISCTMCSSCDNPCQPIYSPPPPSPPPPSPPPPIPEYYWPPPSPPPVNQCPPPPSPPPVNECPPPPPGGGGGGGGGGNEPGGSYYPPPSGVIGPFQRSPPLPGIFWPFPIVPPSSSITWMKDPNPVSYLISIIFVSIIFYI</sequence>
<proteinExistence type="predicted"/>
<feature type="compositionally biased region" description="Pro residues" evidence="1">
    <location>
        <begin position="81"/>
        <end position="104"/>
    </location>
</feature>
<protein>
    <submittedName>
        <fullName evidence="3">Uncharacterized protein</fullName>
    </submittedName>
</protein>
<feature type="signal peptide" evidence="2">
    <location>
        <begin position="1"/>
        <end position="21"/>
    </location>
</feature>
<keyword evidence="4" id="KW-1185">Reference proteome</keyword>
<dbReference type="EMBL" id="JBJUIK010000009">
    <property type="protein sequence ID" value="KAL3517397.1"/>
    <property type="molecule type" value="Genomic_DNA"/>
</dbReference>
<dbReference type="PRINTS" id="PR01217">
    <property type="entry name" value="PRICHEXTENSN"/>
</dbReference>
<dbReference type="Proteomes" id="UP001630127">
    <property type="component" value="Unassembled WGS sequence"/>
</dbReference>
<feature type="compositionally biased region" description="Gly residues" evidence="1">
    <location>
        <begin position="105"/>
        <end position="116"/>
    </location>
</feature>